<keyword evidence="3" id="KW-1133">Transmembrane helix</keyword>
<feature type="domain" description="RUN" evidence="4">
    <location>
        <begin position="346"/>
        <end position="533"/>
    </location>
</feature>
<proteinExistence type="predicted"/>
<dbReference type="OrthoDB" id="542013at2759"/>
<evidence type="ECO:0000256" key="3">
    <source>
        <dbReference type="SAM" id="Phobius"/>
    </source>
</evidence>
<keyword evidence="1" id="KW-0175">Coiled coil</keyword>
<dbReference type="SMART" id="SM00593">
    <property type="entry name" value="RUN"/>
    <property type="match status" value="1"/>
</dbReference>
<sequence length="557" mass="63786">MERGTTPDYFLEEQPTGERWDPLGAPNDEENDVDIVKYDYSCDHHNPYGMEKLRSMEEEQELLNSSLFALTTHFAQVQFRLRQVVNAPSEDKEDLLKSLEEFAFRGIPDVGLVKERMDEASLAEAVRLRRSQQKELIERLKSQLRELEQYAFESGEAGIPQDVLLERQRVILNELKTRMNLELDEHSFQQMTKDDVSKQINMAFDQLVSPLRVKEHLVGQLKTQIADLERFISYLQADTKHSKCSCGCSYHTLKQPYKSETTLGLIQRTATILQMFAVLQLGCGPHHFRKNDLKNTMKVNHWGDLRAKLEMSIIRVKDLVMQSEYKDQEGEYSSDSESQSVSCNVQLTTAVRKYLAACIRDLMQHGAYSMQSTSLVPLIGCFPRRASVGNTHIHAWEIIMEYYKMKNGEKYNSTPARKLSQSFNLDIAGSSPSSNKQNMLCCIGSIISTHTPYKRSPDSHFKAFVCAALNANKLVPWLTLIFTCNQLVKTYYQPWSYVAKTGKSFDLCYGVDIVSLFFASFNVVCFLLLFDSIIIKLAVVDLELPINDTFFCSYIMI</sequence>
<dbReference type="PANTHER" id="PTHR15591:SF19">
    <property type="entry name" value="RUN DOMAIN-CONTAINING PROTEIN 1 ISOFORM X1"/>
    <property type="match status" value="1"/>
</dbReference>
<name>A0A9P0DG00_PHACE</name>
<dbReference type="PROSITE" id="PS50826">
    <property type="entry name" value="RUN"/>
    <property type="match status" value="1"/>
</dbReference>
<dbReference type="Pfam" id="PF26030">
    <property type="entry name" value="RUNDC1"/>
    <property type="match status" value="1"/>
</dbReference>
<dbReference type="CDD" id="cd17683">
    <property type="entry name" value="RUN_RUNDC1"/>
    <property type="match status" value="1"/>
</dbReference>
<keyword evidence="3" id="KW-0812">Transmembrane</keyword>
<feature type="transmembrane region" description="Helical" evidence="3">
    <location>
        <begin position="509"/>
        <end position="530"/>
    </location>
</feature>
<dbReference type="InterPro" id="IPR058732">
    <property type="entry name" value="RUNDC1_M"/>
</dbReference>
<protein>
    <recommendedName>
        <fullName evidence="4">RUN domain-containing protein</fullName>
    </recommendedName>
</protein>
<dbReference type="SUPFAM" id="SSF140741">
    <property type="entry name" value="RUN domain-like"/>
    <property type="match status" value="1"/>
</dbReference>
<dbReference type="Proteomes" id="UP001153737">
    <property type="component" value="Chromosome 14"/>
</dbReference>
<feature type="region of interest" description="Disordered" evidence="2">
    <location>
        <begin position="1"/>
        <end position="26"/>
    </location>
</feature>
<evidence type="ECO:0000313" key="5">
    <source>
        <dbReference type="EMBL" id="CAH1153711.1"/>
    </source>
</evidence>
<dbReference type="InterPro" id="IPR037213">
    <property type="entry name" value="Run_dom_sf"/>
</dbReference>
<reference evidence="5" key="1">
    <citation type="submission" date="2022-01" db="EMBL/GenBank/DDBJ databases">
        <authorList>
            <person name="King R."/>
        </authorList>
    </citation>
    <scope>NUCLEOTIDE SEQUENCE</scope>
</reference>
<evidence type="ECO:0000313" key="6">
    <source>
        <dbReference type="Proteomes" id="UP001153737"/>
    </source>
</evidence>
<feature type="coiled-coil region" evidence="1">
    <location>
        <begin position="123"/>
        <end position="150"/>
    </location>
</feature>
<reference evidence="5" key="2">
    <citation type="submission" date="2022-10" db="EMBL/GenBank/DDBJ databases">
        <authorList>
            <consortium name="ENA_rothamsted_submissions"/>
            <consortium name="culmorum"/>
            <person name="King R."/>
        </authorList>
    </citation>
    <scope>NUCLEOTIDE SEQUENCE</scope>
</reference>
<dbReference type="InterPro" id="IPR047343">
    <property type="entry name" value="RUSC1_2"/>
</dbReference>
<dbReference type="AlphaFoldDB" id="A0A9P0DG00"/>
<gene>
    <name evidence="5" type="ORF">PHAECO_LOCUS4327</name>
</gene>
<dbReference type="PANTHER" id="PTHR15591">
    <property type="entry name" value="RUN AND SH3 DOMAIN CONTAINING"/>
    <property type="match status" value="1"/>
</dbReference>
<evidence type="ECO:0000256" key="1">
    <source>
        <dbReference type="SAM" id="Coils"/>
    </source>
</evidence>
<keyword evidence="3" id="KW-0472">Membrane</keyword>
<accession>A0A9P0DG00</accession>
<keyword evidence="6" id="KW-1185">Reference proteome</keyword>
<evidence type="ECO:0000256" key="2">
    <source>
        <dbReference type="SAM" id="MobiDB-lite"/>
    </source>
</evidence>
<dbReference type="Gene3D" id="1.20.58.900">
    <property type="match status" value="1"/>
</dbReference>
<dbReference type="EMBL" id="OU896720">
    <property type="protein sequence ID" value="CAH1153711.1"/>
    <property type="molecule type" value="Genomic_DNA"/>
</dbReference>
<organism evidence="5 6">
    <name type="scientific">Phaedon cochleariae</name>
    <name type="common">Mustard beetle</name>
    <dbReference type="NCBI Taxonomy" id="80249"/>
    <lineage>
        <taxon>Eukaryota</taxon>
        <taxon>Metazoa</taxon>
        <taxon>Ecdysozoa</taxon>
        <taxon>Arthropoda</taxon>
        <taxon>Hexapoda</taxon>
        <taxon>Insecta</taxon>
        <taxon>Pterygota</taxon>
        <taxon>Neoptera</taxon>
        <taxon>Endopterygota</taxon>
        <taxon>Coleoptera</taxon>
        <taxon>Polyphaga</taxon>
        <taxon>Cucujiformia</taxon>
        <taxon>Chrysomeloidea</taxon>
        <taxon>Chrysomelidae</taxon>
        <taxon>Chrysomelinae</taxon>
        <taxon>Chrysomelini</taxon>
        <taxon>Phaedon</taxon>
    </lineage>
</organism>
<dbReference type="InterPro" id="IPR004012">
    <property type="entry name" value="Run_dom"/>
</dbReference>
<dbReference type="Pfam" id="PF02759">
    <property type="entry name" value="RUN"/>
    <property type="match status" value="1"/>
</dbReference>
<evidence type="ECO:0000259" key="4">
    <source>
        <dbReference type="PROSITE" id="PS50826"/>
    </source>
</evidence>